<evidence type="ECO:0000256" key="6">
    <source>
        <dbReference type="ARBA" id="ARBA00022857"/>
    </source>
</evidence>
<feature type="region of interest" description="Disordered" evidence="10">
    <location>
        <begin position="1"/>
        <end position="26"/>
    </location>
</feature>
<feature type="transmembrane region" description="Helical" evidence="11">
    <location>
        <begin position="334"/>
        <end position="355"/>
    </location>
</feature>
<dbReference type="SUPFAM" id="SSF103473">
    <property type="entry name" value="MFS general substrate transporter"/>
    <property type="match status" value="1"/>
</dbReference>
<feature type="transmembrane region" description="Helical" evidence="11">
    <location>
        <begin position="435"/>
        <end position="455"/>
    </location>
</feature>
<dbReference type="Gene3D" id="1.20.1250.20">
    <property type="entry name" value="MFS general substrate transporter like domains"/>
    <property type="match status" value="1"/>
</dbReference>
<feature type="transmembrane region" description="Helical" evidence="11">
    <location>
        <begin position="229"/>
        <end position="254"/>
    </location>
</feature>
<dbReference type="PANTHER" id="PTHR23511:SF12">
    <property type="entry name" value="TRANSPORTER, PUTATIVE (AFU_ORTHOLOGUE AFUA_7G01740)-RELATED"/>
    <property type="match status" value="1"/>
</dbReference>
<dbReference type="RefSeq" id="XP_038792254.1">
    <property type="nucleotide sequence ID" value="XM_038926398.1"/>
</dbReference>
<dbReference type="CDD" id="cd05367">
    <property type="entry name" value="SPR-like_SDR_c"/>
    <property type="match status" value="1"/>
</dbReference>
<keyword evidence="7 11" id="KW-1133">Transmembrane helix</keyword>
<feature type="transmembrane region" description="Helical" evidence="11">
    <location>
        <begin position="379"/>
        <end position="399"/>
    </location>
</feature>
<evidence type="ECO:0000256" key="1">
    <source>
        <dbReference type="ARBA" id="ARBA00004141"/>
    </source>
</evidence>
<evidence type="ECO:0000256" key="11">
    <source>
        <dbReference type="SAM" id="Phobius"/>
    </source>
</evidence>
<evidence type="ECO:0000256" key="5">
    <source>
        <dbReference type="ARBA" id="ARBA00022692"/>
    </source>
</evidence>
<evidence type="ECO:0000256" key="7">
    <source>
        <dbReference type="ARBA" id="ARBA00022989"/>
    </source>
</evidence>
<evidence type="ECO:0000313" key="13">
    <source>
        <dbReference type="EMBL" id="KAF7682375.1"/>
    </source>
</evidence>
<keyword evidence="8" id="KW-0560">Oxidoreductase</keyword>
<dbReference type="InterPro" id="IPR020846">
    <property type="entry name" value="MFS_dom"/>
</dbReference>
<dbReference type="InterPro" id="IPR011701">
    <property type="entry name" value="MFS"/>
</dbReference>
<dbReference type="Gene3D" id="3.40.50.720">
    <property type="entry name" value="NAD(P)-binding Rossmann-like Domain"/>
    <property type="match status" value="1"/>
</dbReference>
<dbReference type="PROSITE" id="PS50850">
    <property type="entry name" value="MFS"/>
    <property type="match status" value="1"/>
</dbReference>
<evidence type="ECO:0000313" key="14">
    <source>
        <dbReference type="Proteomes" id="UP000596902"/>
    </source>
</evidence>
<dbReference type="InterPro" id="IPR036291">
    <property type="entry name" value="NAD(P)-bd_dom_sf"/>
</dbReference>
<feature type="domain" description="Major facilitator superfamily (MFS) profile" evidence="12">
    <location>
        <begin position="65"/>
        <end position="541"/>
    </location>
</feature>
<dbReference type="CDD" id="cd17316">
    <property type="entry name" value="MFS_SV2_like"/>
    <property type="match status" value="1"/>
</dbReference>
<dbReference type="FunFam" id="3.40.50.720:FF:000281">
    <property type="entry name" value="Uncharacterized oxidoreductase YIR035C"/>
    <property type="match status" value="1"/>
</dbReference>
<evidence type="ECO:0000256" key="4">
    <source>
        <dbReference type="ARBA" id="ARBA00022448"/>
    </source>
</evidence>
<dbReference type="Pfam" id="PF00106">
    <property type="entry name" value="adh_short"/>
    <property type="match status" value="1"/>
</dbReference>
<gene>
    <name evidence="13" type="ORF">GT037_001351</name>
</gene>
<comment type="similarity">
    <text evidence="2">Belongs to the short-chain dehydrogenases/reductases (SDR) family.</text>
</comment>
<organism evidence="13 14">
    <name type="scientific">Alternaria burnsii</name>
    <dbReference type="NCBI Taxonomy" id="1187904"/>
    <lineage>
        <taxon>Eukaryota</taxon>
        <taxon>Fungi</taxon>
        <taxon>Dikarya</taxon>
        <taxon>Ascomycota</taxon>
        <taxon>Pezizomycotina</taxon>
        <taxon>Dothideomycetes</taxon>
        <taxon>Pleosporomycetidae</taxon>
        <taxon>Pleosporales</taxon>
        <taxon>Pleosporineae</taxon>
        <taxon>Pleosporaceae</taxon>
        <taxon>Alternaria</taxon>
        <taxon>Alternaria sect. Alternaria</taxon>
    </lineage>
</organism>
<feature type="transmembrane region" description="Helical" evidence="11">
    <location>
        <begin position="65"/>
        <end position="87"/>
    </location>
</feature>
<dbReference type="InterPro" id="IPR002347">
    <property type="entry name" value="SDR_fam"/>
</dbReference>
<keyword evidence="14" id="KW-1185">Reference proteome</keyword>
<accession>A0A8H7ELD1</accession>
<dbReference type="EMBL" id="JAAABM010000001">
    <property type="protein sequence ID" value="KAF7682375.1"/>
    <property type="molecule type" value="Genomic_DNA"/>
</dbReference>
<reference evidence="13" key="1">
    <citation type="submission" date="2020-01" db="EMBL/GenBank/DDBJ databases">
        <authorList>
            <person name="Feng Z.H.Z."/>
        </authorList>
    </citation>
    <scope>NUCLEOTIDE SEQUENCE</scope>
    <source>
        <strain evidence="13">CBS107.38</strain>
    </source>
</reference>
<keyword evidence="6" id="KW-0521">NADP</keyword>
<sequence>MADSSRKVDESYSNKEPSAQTVARDGEAPVSVLEDGSLDPVYEAKVKMLNKAIQDIGMGRYQWQLFIVIGFGWAMDNLWPIVTSLIFTPVSNEFSPTRPPLLSLSQNIGLLFGAVFWGFGCDLFGRRWAFNLTIGITAVFGMIAASSPNFAAIGTFAALWSVGVGGNLPVDSAIFLEFLPGSHQYLLTVLSINWALAQVFATLVAWPLLGNLTCQQTDTNCTRRENMGWRYFMIVMGGVALMMFIGRFVFFTIFESPKFLMGKGNDSEAVRIVHEVARRNGKASSLTLEELMTCNNYALPGTAQQTSTATAVVKRNLQKLDSSHVKALFATKKLAFSTSTITLVWAFIGLGYPLYNAYLPYIQATRGVDFGDGSTYITYRNSLIIAVLGVPGCVLGGLLVETPYIGRKGTLSLSTVLTGVFLLCSTRALNSNSLLGWNCAYNFMSNIMYAVLYAYTPEIFPTKDRGTGNAITASANRVFGIMAPIVAMFADLETSVPVYLTALNIQSTVKMSQSQEMVVILTGASRGIGQAVAHHLLSRNHKLVLVSRTQSALEALQSEYGSEKVAVLAGDMSDVSLPEKAVALANEKWGRLDSLIINHGSLDPVKKVADTSPEEWRKGFDVNVFSAVGLIQAALPSLRKTQGRILLTSSGAATSAYQGWGCYGAGKAVLNHLALTLSVEEPSVTTISIRPGVVDTEMQREIREVHHERMSGKDREKFSGLKSDGGLLKPEQPGYVIARLAVGGDEVKSFNGKFLSWNDESLGKFQED</sequence>
<dbReference type="GO" id="GO:0016020">
    <property type="term" value="C:membrane"/>
    <property type="evidence" value="ECO:0007669"/>
    <property type="project" value="UniProtKB-SubCell"/>
</dbReference>
<comment type="subcellular location">
    <subcellularLocation>
        <location evidence="1">Membrane</location>
        <topology evidence="1">Multi-pass membrane protein</topology>
    </subcellularLocation>
</comment>
<dbReference type="SUPFAM" id="SSF51735">
    <property type="entry name" value="NAD(P)-binding Rossmann-fold domains"/>
    <property type="match status" value="1"/>
</dbReference>
<dbReference type="AlphaFoldDB" id="A0A8H7ELD1"/>
<feature type="compositionally biased region" description="Basic and acidic residues" evidence="10">
    <location>
        <begin position="1"/>
        <end position="13"/>
    </location>
</feature>
<evidence type="ECO:0000256" key="3">
    <source>
        <dbReference type="ARBA" id="ARBA00008335"/>
    </source>
</evidence>
<feature type="transmembrane region" description="Helical" evidence="11">
    <location>
        <begin position="132"/>
        <end position="151"/>
    </location>
</feature>
<evidence type="ECO:0000256" key="2">
    <source>
        <dbReference type="ARBA" id="ARBA00006484"/>
    </source>
</evidence>
<dbReference type="PANTHER" id="PTHR23511">
    <property type="entry name" value="SYNAPTIC VESICLE GLYCOPROTEIN 2"/>
    <property type="match status" value="1"/>
</dbReference>
<evidence type="ECO:0000256" key="9">
    <source>
        <dbReference type="ARBA" id="ARBA00023136"/>
    </source>
</evidence>
<dbReference type="GeneID" id="62199576"/>
<dbReference type="GO" id="GO:0016491">
    <property type="term" value="F:oxidoreductase activity"/>
    <property type="evidence" value="ECO:0007669"/>
    <property type="project" value="UniProtKB-KW"/>
</dbReference>
<comment type="caution">
    <text evidence="13">The sequence shown here is derived from an EMBL/GenBank/DDBJ whole genome shotgun (WGS) entry which is preliminary data.</text>
</comment>
<keyword evidence="9 11" id="KW-0472">Membrane</keyword>
<dbReference type="InterPro" id="IPR036259">
    <property type="entry name" value="MFS_trans_sf"/>
</dbReference>
<keyword evidence="5 11" id="KW-0812">Transmembrane</keyword>
<comment type="similarity">
    <text evidence="3">Belongs to the major facilitator superfamily.</text>
</comment>
<evidence type="ECO:0000256" key="8">
    <source>
        <dbReference type="ARBA" id="ARBA00023002"/>
    </source>
</evidence>
<feature type="transmembrane region" description="Helical" evidence="11">
    <location>
        <begin position="185"/>
        <end position="209"/>
    </location>
</feature>
<dbReference type="InterPro" id="IPR057326">
    <property type="entry name" value="KR_dom"/>
</dbReference>
<feature type="transmembrane region" description="Helical" evidence="11">
    <location>
        <begin position="411"/>
        <end position="429"/>
    </location>
</feature>
<dbReference type="SMART" id="SM00822">
    <property type="entry name" value="PKS_KR"/>
    <property type="match status" value="1"/>
</dbReference>
<evidence type="ECO:0000256" key="10">
    <source>
        <dbReference type="SAM" id="MobiDB-lite"/>
    </source>
</evidence>
<protein>
    <submittedName>
        <fullName evidence="13">Mfs general substrate transporter</fullName>
    </submittedName>
</protein>
<dbReference type="GO" id="GO:0022857">
    <property type="term" value="F:transmembrane transporter activity"/>
    <property type="evidence" value="ECO:0007669"/>
    <property type="project" value="InterPro"/>
</dbReference>
<reference evidence="13" key="2">
    <citation type="submission" date="2020-08" db="EMBL/GenBank/DDBJ databases">
        <title>Draft Genome Sequence of Cumin Blight Pathogen Alternaria burnsii.</title>
        <authorList>
            <person name="Feng Z."/>
        </authorList>
    </citation>
    <scope>NUCLEOTIDE SEQUENCE</scope>
    <source>
        <strain evidence="13">CBS107.38</strain>
    </source>
</reference>
<name>A0A8H7ELD1_9PLEO</name>
<dbReference type="Pfam" id="PF07690">
    <property type="entry name" value="MFS_1"/>
    <property type="match status" value="1"/>
</dbReference>
<evidence type="ECO:0000259" key="12">
    <source>
        <dbReference type="PROSITE" id="PS50850"/>
    </source>
</evidence>
<dbReference type="FunFam" id="1.20.1250.20:FF:000171">
    <property type="entry name" value="MFS general substrate transporter"/>
    <property type="match status" value="1"/>
</dbReference>
<proteinExistence type="inferred from homology"/>
<keyword evidence="4" id="KW-0813">Transport</keyword>
<dbReference type="Proteomes" id="UP000596902">
    <property type="component" value="Unassembled WGS sequence"/>
</dbReference>
<feature type="transmembrane region" description="Helical" evidence="11">
    <location>
        <begin position="107"/>
        <end position="125"/>
    </location>
</feature>
<dbReference type="PRINTS" id="PR00081">
    <property type="entry name" value="GDHRDH"/>
</dbReference>